<evidence type="ECO:0000256" key="1">
    <source>
        <dbReference type="SAM" id="Coils"/>
    </source>
</evidence>
<sequence>MLSIILIICSFYFWHQKNLGKESFNNIDNSSCPYSFKEIEKTHYPVYITTKNINTKETYQKFQSDTLFDDMIPQYKALRETSSLYLLDKRIHILELIIKANSVSSFRESLDITFKSFDNKPLLKASYNFNKKLYYLVDYTGNANEPSIKSWSGVLNNNVEQLGIRSRINDLGKWDDNLWIGDKCNKINNIDNFLDMVGFIEIICDTSSSFKPEVNTYLGFWDPMIPPKIHSVLTKDVNMLPDDVRPYASTAYRPKHSEKDYYSLGEYLYSTKFDNPALKNQFRDQESRIMVKKGDYVKTPKTMTWVWDNKGGKDNRAPRTVYRQDDFVEGANSFKCMGDYVTKVPSHNRAYKTINVDEKTHPHVCIRSDCLEIHNEGEYKYLYHDRDSGADSDGSAWSNYYPGSVTHLDSTNKIGYPGHYLMSFKSGHRNFGKDEINRRINIKAECLTPILPPKLDSKPIDSVINSNFTLEKSKYDRNKAIGLETIKGEINNARVSANQTLTDNLALVENKENRYVATTKHNAEMDNRKNQYISRTIFLNELKDKLTKTTENQDKISNISNKTSANVDAYNKKLESNKNMLQNVNQKLVEEANKTTKNIDYALSLQVFEARKPDNPAKLFT</sequence>
<name>A0A6C0EC28_9ZZZZ</name>
<proteinExistence type="predicted"/>
<accession>A0A6C0EC28</accession>
<dbReference type="AlphaFoldDB" id="A0A6C0EC28"/>
<dbReference type="EMBL" id="MN739751">
    <property type="protein sequence ID" value="QHT24935.1"/>
    <property type="molecule type" value="Genomic_DNA"/>
</dbReference>
<protein>
    <submittedName>
        <fullName evidence="2">Uncharacterized protein</fullName>
    </submittedName>
</protein>
<evidence type="ECO:0000313" key="2">
    <source>
        <dbReference type="EMBL" id="QHT24935.1"/>
    </source>
</evidence>
<organism evidence="2">
    <name type="scientific">viral metagenome</name>
    <dbReference type="NCBI Taxonomy" id="1070528"/>
    <lineage>
        <taxon>unclassified sequences</taxon>
        <taxon>metagenomes</taxon>
        <taxon>organismal metagenomes</taxon>
    </lineage>
</organism>
<reference evidence="2" key="1">
    <citation type="journal article" date="2020" name="Nature">
        <title>Giant virus diversity and host interactions through global metagenomics.</title>
        <authorList>
            <person name="Schulz F."/>
            <person name="Roux S."/>
            <person name="Paez-Espino D."/>
            <person name="Jungbluth S."/>
            <person name="Walsh D.A."/>
            <person name="Denef V.J."/>
            <person name="McMahon K.D."/>
            <person name="Konstantinidis K.T."/>
            <person name="Eloe-Fadrosh E.A."/>
            <person name="Kyrpides N.C."/>
            <person name="Woyke T."/>
        </authorList>
    </citation>
    <scope>NUCLEOTIDE SEQUENCE</scope>
    <source>
        <strain evidence="2">GVMAG-M-3300023179-150</strain>
    </source>
</reference>
<feature type="coiled-coil region" evidence="1">
    <location>
        <begin position="567"/>
        <end position="598"/>
    </location>
</feature>
<keyword evidence="1" id="KW-0175">Coiled coil</keyword>